<dbReference type="GO" id="GO:0035447">
    <property type="term" value="F:mycothiol synthase activity"/>
    <property type="evidence" value="ECO:0007669"/>
    <property type="project" value="UniProtKB-EC"/>
</dbReference>
<dbReference type="Pfam" id="PF00583">
    <property type="entry name" value="Acetyltransf_1"/>
    <property type="match status" value="1"/>
</dbReference>
<dbReference type="PATRIC" id="fig|1807.14.peg.76"/>
<dbReference type="InterPro" id="IPR016181">
    <property type="entry name" value="Acyl_CoA_acyltransferase"/>
</dbReference>
<keyword evidence="2 4" id="KW-0012">Acyltransferase</keyword>
<dbReference type="EMBL" id="JYNU01000001">
    <property type="protein sequence ID" value="KMO81951.1"/>
    <property type="molecule type" value="Genomic_DNA"/>
</dbReference>
<evidence type="ECO:0000256" key="1">
    <source>
        <dbReference type="ARBA" id="ARBA00022679"/>
    </source>
</evidence>
<dbReference type="SUPFAM" id="SSF55729">
    <property type="entry name" value="Acyl-CoA N-acyltransferases (Nat)"/>
    <property type="match status" value="1"/>
</dbReference>
<dbReference type="PROSITE" id="PS51186">
    <property type="entry name" value="GNAT"/>
    <property type="match status" value="1"/>
</dbReference>
<keyword evidence="1 4" id="KW-0808">Transferase</keyword>
<sequence length="277" mass="29682">MQVRAHDDVASFLALAGPLYGRDPIRHTVELTALAAGVADDALLLTVHEGDDVVGAAMQTPPYPLLVNGLPIETIDSTVAFVAETHPTLCGVRGLRECAQRFCAAWQSTLAVGGRVNVEEMLYRLGTLQPPVDVPGEQRLAAEADHPVLAARVEDFFVEAFQEVRDDEAGVRFVKGAVAAGHRFVLWTVDDEVVSMALLRAPASGVSRIGPVQTPVAARGRGFGSAVTAAAARLARVEGVPEVVLFTDLANPTSNRIYRRIGFEPVSQNVRIDFVPR</sequence>
<protein>
    <submittedName>
        <fullName evidence="4">Mycothiol acetyltransferase</fullName>
        <ecNumber evidence="4">2.3.1.189</ecNumber>
    </submittedName>
</protein>
<dbReference type="InterPro" id="IPR000182">
    <property type="entry name" value="GNAT_dom"/>
</dbReference>
<gene>
    <name evidence="4" type="primary">mshD_1</name>
    <name evidence="4" type="ORF">MOBUDSM44075_00073</name>
</gene>
<dbReference type="AlphaFoldDB" id="A0A0J6ZBA9"/>
<dbReference type="RefSeq" id="WP_048421663.1">
    <property type="nucleotide sequence ID" value="NZ_JYNU01000001.1"/>
</dbReference>
<evidence type="ECO:0000313" key="5">
    <source>
        <dbReference type="Proteomes" id="UP000036313"/>
    </source>
</evidence>
<dbReference type="Gene3D" id="3.40.630.30">
    <property type="match status" value="1"/>
</dbReference>
<accession>A0A0J6ZBA9</accession>
<dbReference type="EC" id="2.3.1.189" evidence="4"/>
<evidence type="ECO:0000313" key="4">
    <source>
        <dbReference type="EMBL" id="KMO81951.1"/>
    </source>
</evidence>
<evidence type="ECO:0000256" key="2">
    <source>
        <dbReference type="ARBA" id="ARBA00023315"/>
    </source>
</evidence>
<name>A0A0J6ZBA9_9MYCO</name>
<evidence type="ECO:0000259" key="3">
    <source>
        <dbReference type="PROSITE" id="PS51186"/>
    </source>
</evidence>
<reference evidence="4 5" key="1">
    <citation type="journal article" date="2015" name="Genome Biol. Evol.">
        <title>Characterization of Three Mycobacterium spp. with Potential Use in Bioremediation by Genome Sequencing and Comparative Genomics.</title>
        <authorList>
            <person name="Das S."/>
            <person name="Pettersson B.M."/>
            <person name="Behra P.R."/>
            <person name="Ramesh M."/>
            <person name="Dasgupta S."/>
            <person name="Bhattacharya A."/>
            <person name="Kirsebom L.A."/>
        </authorList>
    </citation>
    <scope>NUCLEOTIDE SEQUENCE [LARGE SCALE GENOMIC DNA]</scope>
    <source>
        <strain evidence="4 5">DSM 44075</strain>
    </source>
</reference>
<proteinExistence type="predicted"/>
<dbReference type="InterPro" id="IPR050832">
    <property type="entry name" value="Bact_Acetyltransf"/>
</dbReference>
<organism evidence="4 5">
    <name type="scientific">Mycolicibacterium obuense</name>
    <dbReference type="NCBI Taxonomy" id="1807"/>
    <lineage>
        <taxon>Bacteria</taxon>
        <taxon>Bacillati</taxon>
        <taxon>Actinomycetota</taxon>
        <taxon>Actinomycetes</taxon>
        <taxon>Mycobacteriales</taxon>
        <taxon>Mycobacteriaceae</taxon>
        <taxon>Mycolicibacterium</taxon>
    </lineage>
</organism>
<feature type="domain" description="N-acetyltransferase" evidence="3">
    <location>
        <begin position="136"/>
        <end position="277"/>
    </location>
</feature>
<dbReference type="Proteomes" id="UP000036313">
    <property type="component" value="Unassembled WGS sequence"/>
</dbReference>
<dbReference type="PANTHER" id="PTHR43877">
    <property type="entry name" value="AMINOALKYLPHOSPHONATE N-ACETYLTRANSFERASE-RELATED-RELATED"/>
    <property type="match status" value="1"/>
</dbReference>
<comment type="caution">
    <text evidence="4">The sequence shown here is derived from an EMBL/GenBank/DDBJ whole genome shotgun (WGS) entry which is preliminary data.</text>
</comment>